<dbReference type="OrthoDB" id="542841at2759"/>
<dbReference type="InterPro" id="IPR040919">
    <property type="entry name" value="Asparaginase_C"/>
</dbReference>
<dbReference type="FunFam" id="3.40.50.1170:FF:000001">
    <property type="entry name" value="L-asparaginase 2"/>
    <property type="match status" value="1"/>
</dbReference>
<keyword evidence="3" id="KW-0378">Hydrolase</keyword>
<dbReference type="SFLD" id="SFLDS00057">
    <property type="entry name" value="Glutaminase/Asparaginase"/>
    <property type="match status" value="1"/>
</dbReference>
<dbReference type="InterPro" id="IPR006033">
    <property type="entry name" value="AsnA_fam"/>
</dbReference>
<evidence type="ECO:0000259" key="9">
    <source>
        <dbReference type="Pfam" id="PF17763"/>
    </source>
</evidence>
<dbReference type="PIRSF" id="PIRSF500176">
    <property type="entry name" value="L_ASNase"/>
    <property type="match status" value="1"/>
</dbReference>
<dbReference type="InParanoid" id="A0A6J2Y7D9"/>
<dbReference type="Gene3D" id="3.40.50.40">
    <property type="match status" value="1"/>
</dbReference>
<proteinExistence type="inferred from homology"/>
<name>A0A6J2Y7D9_SITOR</name>
<dbReference type="SMART" id="SM00870">
    <property type="entry name" value="Asparaginase"/>
    <property type="match status" value="1"/>
</dbReference>
<dbReference type="FunFam" id="3.40.50.40:FF:000001">
    <property type="entry name" value="L-asparaginase 1"/>
    <property type="match status" value="1"/>
</dbReference>
<feature type="domain" description="L-asparaginase N-terminal" evidence="8">
    <location>
        <begin position="35"/>
        <end position="244"/>
    </location>
</feature>
<evidence type="ECO:0000313" key="11">
    <source>
        <dbReference type="RefSeq" id="XP_030758885.1"/>
    </source>
</evidence>
<dbReference type="NCBIfam" id="TIGR00519">
    <property type="entry name" value="asnASE_I"/>
    <property type="match status" value="1"/>
</dbReference>
<organism evidence="10 11">
    <name type="scientific">Sitophilus oryzae</name>
    <name type="common">Rice weevil</name>
    <name type="synonym">Curculio oryzae</name>
    <dbReference type="NCBI Taxonomy" id="7048"/>
    <lineage>
        <taxon>Eukaryota</taxon>
        <taxon>Metazoa</taxon>
        <taxon>Ecdysozoa</taxon>
        <taxon>Arthropoda</taxon>
        <taxon>Hexapoda</taxon>
        <taxon>Insecta</taxon>
        <taxon>Pterygota</taxon>
        <taxon>Neoptera</taxon>
        <taxon>Endopterygota</taxon>
        <taxon>Coleoptera</taxon>
        <taxon>Polyphaga</taxon>
        <taxon>Cucujiformia</taxon>
        <taxon>Curculionidae</taxon>
        <taxon>Dryophthorinae</taxon>
        <taxon>Sitophilus</taxon>
    </lineage>
</organism>
<dbReference type="InterPro" id="IPR027473">
    <property type="entry name" value="L-asparaginase_C"/>
</dbReference>
<evidence type="ECO:0000256" key="6">
    <source>
        <dbReference type="PIRSR" id="PIRSR001220-2"/>
    </source>
</evidence>
<gene>
    <name evidence="11" type="primary">LOC115884440</name>
</gene>
<dbReference type="AlphaFoldDB" id="A0A6J2Y7D9"/>
<evidence type="ECO:0000256" key="1">
    <source>
        <dbReference type="ARBA" id="ARBA00010518"/>
    </source>
</evidence>
<dbReference type="PANTHER" id="PTHR11707:SF28">
    <property type="entry name" value="60 KDA LYSOPHOSPHOLIPASE"/>
    <property type="match status" value="1"/>
</dbReference>
<dbReference type="PIRSF" id="PIRSF001220">
    <property type="entry name" value="L-ASNase_gatD"/>
    <property type="match status" value="1"/>
</dbReference>
<evidence type="ECO:0000256" key="7">
    <source>
        <dbReference type="PROSITE-ProRule" id="PRU10099"/>
    </source>
</evidence>
<dbReference type="InterPro" id="IPR037152">
    <property type="entry name" value="L-asparaginase_N_sf"/>
</dbReference>
<dbReference type="KEGG" id="soy:115884440"/>
<dbReference type="GO" id="GO:0006528">
    <property type="term" value="P:asparagine metabolic process"/>
    <property type="evidence" value="ECO:0007669"/>
    <property type="project" value="UniProtKB-ARBA"/>
</dbReference>
<dbReference type="GO" id="GO:0004067">
    <property type="term" value="F:asparaginase activity"/>
    <property type="evidence" value="ECO:0007669"/>
    <property type="project" value="UniProtKB-UniRule"/>
</dbReference>
<reference evidence="11" key="1">
    <citation type="submission" date="2025-08" db="UniProtKB">
        <authorList>
            <consortium name="RefSeq"/>
        </authorList>
    </citation>
    <scope>IDENTIFICATION</scope>
    <source>
        <tissue evidence="11">Gonads</tissue>
    </source>
</reference>
<evidence type="ECO:0000256" key="3">
    <source>
        <dbReference type="ARBA" id="ARBA00022801"/>
    </source>
</evidence>
<dbReference type="Gene3D" id="3.40.50.1170">
    <property type="entry name" value="L-asparaginase, N-terminal domain"/>
    <property type="match status" value="1"/>
</dbReference>
<dbReference type="PANTHER" id="PTHR11707">
    <property type="entry name" value="L-ASPARAGINASE"/>
    <property type="match status" value="1"/>
</dbReference>
<keyword evidence="10" id="KW-1185">Reference proteome</keyword>
<dbReference type="InterPro" id="IPR006034">
    <property type="entry name" value="Asparaginase/glutaminase-like"/>
</dbReference>
<dbReference type="PROSITE" id="PS00144">
    <property type="entry name" value="ASN_GLN_ASE_1"/>
    <property type="match status" value="1"/>
</dbReference>
<dbReference type="InterPro" id="IPR041725">
    <property type="entry name" value="L-asparaginase_I"/>
</dbReference>
<sequence length="392" mass="44426">MFVIAKRMALAQCDRSFRPHTANTDMMSDLAEMRKVLVLYTGGTIGMQKNHNGVYAPVPEVFASKVKTCQELHDYELARIYSIRDHELITKALHCNKVITYQIQEYQPLLASSNMTAKEWITIAETIEKNYHDFDGFVILQGTDTMAYTSSVLSFMFKNLNKPIILTGSQIPIFETPSDAKNNFLYSLVFASCSDIPEVCVFFANRLLRGNRVKKVHNSQIIAFETPNYHILAETGLHVKMYRNFMLPKMERGMLSVFTNLCTRVGILHIFPTLSRTQLLSFLEPTLEGVVLITYGVGNIPSDRQDLIDVLRNAVGRGVTVVNVTQCLRGSVAVLYETGHRMEEIGIIPCYDITVEAAYTKLMVICGMEKKSEERAELMKQVMRGEMTIQPY</sequence>
<dbReference type="InterPro" id="IPR027474">
    <property type="entry name" value="L-asparaginase_N"/>
</dbReference>
<feature type="domain" description="Asparaginase/glutaminase C-terminal" evidence="9">
    <location>
        <begin position="264"/>
        <end position="379"/>
    </location>
</feature>
<dbReference type="FunCoup" id="A0A6J2Y7D9">
    <property type="interactions" value="68"/>
</dbReference>
<dbReference type="RefSeq" id="XP_030758885.1">
    <property type="nucleotide sequence ID" value="XM_030903025.1"/>
</dbReference>
<evidence type="ECO:0000256" key="2">
    <source>
        <dbReference type="ARBA" id="ARBA00012920"/>
    </source>
</evidence>
<dbReference type="InterPro" id="IPR036152">
    <property type="entry name" value="Asp/glu_Ase-like_sf"/>
</dbReference>
<feature type="active site" description="O-isoaspartyl threonine intermediate" evidence="5">
    <location>
        <position position="44"/>
    </location>
</feature>
<comment type="catalytic activity">
    <reaction evidence="4">
        <text>L-asparagine + H2O = L-aspartate + NH4(+)</text>
        <dbReference type="Rhea" id="RHEA:21016"/>
        <dbReference type="ChEBI" id="CHEBI:15377"/>
        <dbReference type="ChEBI" id="CHEBI:28938"/>
        <dbReference type="ChEBI" id="CHEBI:29991"/>
        <dbReference type="ChEBI" id="CHEBI:58048"/>
        <dbReference type="EC" id="3.5.1.1"/>
    </reaction>
</comment>
<dbReference type="EC" id="3.5.1.1" evidence="2"/>
<dbReference type="PRINTS" id="PR00139">
    <property type="entry name" value="ASNGLNASE"/>
</dbReference>
<evidence type="ECO:0000259" key="8">
    <source>
        <dbReference type="Pfam" id="PF00710"/>
    </source>
</evidence>
<feature type="active site" evidence="7">
    <location>
        <position position="44"/>
    </location>
</feature>
<evidence type="ECO:0000256" key="5">
    <source>
        <dbReference type="PIRSR" id="PIRSR001220-1"/>
    </source>
</evidence>
<feature type="binding site" evidence="6">
    <location>
        <begin position="143"/>
        <end position="144"/>
    </location>
    <ligand>
        <name>substrate</name>
    </ligand>
</feature>
<feature type="binding site" evidence="6">
    <location>
        <position position="112"/>
    </location>
    <ligand>
        <name>substrate</name>
    </ligand>
</feature>
<comment type="similarity">
    <text evidence="1">Belongs to the asparaginase 1 family.</text>
</comment>
<dbReference type="SUPFAM" id="SSF53774">
    <property type="entry name" value="Glutaminase/Asparaginase"/>
    <property type="match status" value="1"/>
</dbReference>
<protein>
    <recommendedName>
        <fullName evidence="2">asparaginase</fullName>
        <ecNumber evidence="2">3.5.1.1</ecNumber>
    </recommendedName>
</protein>
<accession>A0A6J2Y7D9</accession>
<dbReference type="GeneID" id="115884440"/>
<evidence type="ECO:0000256" key="4">
    <source>
        <dbReference type="ARBA" id="ARBA00049366"/>
    </source>
</evidence>
<dbReference type="CDD" id="cd08963">
    <property type="entry name" value="L-asparaginase_I"/>
    <property type="match status" value="1"/>
</dbReference>
<dbReference type="PROSITE" id="PS51732">
    <property type="entry name" value="ASN_GLN_ASE_3"/>
    <property type="match status" value="1"/>
</dbReference>
<dbReference type="Pfam" id="PF17763">
    <property type="entry name" value="Asparaginase_C"/>
    <property type="match status" value="1"/>
</dbReference>
<evidence type="ECO:0000313" key="10">
    <source>
        <dbReference type="Proteomes" id="UP000504635"/>
    </source>
</evidence>
<dbReference type="InterPro" id="IPR020827">
    <property type="entry name" value="Asparaginase/glutaminase_AS1"/>
</dbReference>
<dbReference type="Pfam" id="PF00710">
    <property type="entry name" value="Asparaginase"/>
    <property type="match status" value="1"/>
</dbReference>
<dbReference type="Proteomes" id="UP000504635">
    <property type="component" value="Unplaced"/>
</dbReference>